<feature type="binding site" evidence="10">
    <location>
        <position position="59"/>
    </location>
    <ligand>
        <name>NADPH</name>
        <dbReference type="ChEBI" id="CHEBI:57783"/>
    </ligand>
</feature>
<dbReference type="EC" id="1.5.1.2" evidence="8 9"/>
<dbReference type="PROSITE" id="PS00521">
    <property type="entry name" value="P5CR"/>
    <property type="match status" value="1"/>
</dbReference>
<dbReference type="SUPFAM" id="SSF51735">
    <property type="entry name" value="NAD(P)-binding Rossmann-fold domains"/>
    <property type="match status" value="1"/>
</dbReference>
<keyword evidence="6 8" id="KW-0521">NADP</keyword>
<dbReference type="InterPro" id="IPR028939">
    <property type="entry name" value="P5C_Rdtase_cat_N"/>
</dbReference>
<evidence type="ECO:0000259" key="12">
    <source>
        <dbReference type="Pfam" id="PF03807"/>
    </source>
</evidence>
<dbReference type="AlphaFoldDB" id="A0AA96VFT6"/>
<evidence type="ECO:0000256" key="11">
    <source>
        <dbReference type="RuleBase" id="RU003903"/>
    </source>
</evidence>
<dbReference type="GO" id="GO:0055129">
    <property type="term" value="P:L-proline biosynthetic process"/>
    <property type="evidence" value="ECO:0007669"/>
    <property type="project" value="UniProtKB-UniRule"/>
</dbReference>
<evidence type="ECO:0000313" key="15">
    <source>
        <dbReference type="Proteomes" id="UP001303587"/>
    </source>
</evidence>
<keyword evidence="15" id="KW-1185">Reference proteome</keyword>
<dbReference type="InterPro" id="IPR029036">
    <property type="entry name" value="P5CR_dimer"/>
</dbReference>
<comment type="pathway">
    <text evidence="8 11">Amino-acid biosynthesis; L-proline biosynthesis; L-proline from L-glutamate 5-semialdehyde: step 1/1.</text>
</comment>
<comment type="function">
    <text evidence="8">Catalyzes the reduction of 1-pyrroline-5-carboxylate (PCA) to L-proline.</text>
</comment>
<dbReference type="PANTHER" id="PTHR11645:SF0">
    <property type="entry name" value="PYRROLINE-5-CARBOXYLATE REDUCTASE 3"/>
    <property type="match status" value="1"/>
</dbReference>
<dbReference type="GO" id="GO:0004735">
    <property type="term" value="F:pyrroline-5-carboxylate reductase activity"/>
    <property type="evidence" value="ECO:0007669"/>
    <property type="project" value="UniProtKB-UniRule"/>
</dbReference>
<dbReference type="PANTHER" id="PTHR11645">
    <property type="entry name" value="PYRROLINE-5-CARBOXYLATE REDUCTASE"/>
    <property type="match status" value="1"/>
</dbReference>
<dbReference type="Gene3D" id="1.10.3730.10">
    <property type="entry name" value="ProC C-terminal domain-like"/>
    <property type="match status" value="1"/>
</dbReference>
<dbReference type="SUPFAM" id="SSF48179">
    <property type="entry name" value="6-phosphogluconate dehydrogenase C-terminal domain-like"/>
    <property type="match status" value="1"/>
</dbReference>
<evidence type="ECO:0000256" key="9">
    <source>
        <dbReference type="NCBIfam" id="TIGR00112"/>
    </source>
</evidence>
<evidence type="ECO:0000259" key="13">
    <source>
        <dbReference type="Pfam" id="PF14748"/>
    </source>
</evidence>
<comment type="catalytic activity">
    <reaction evidence="8">
        <text>L-proline + NAD(+) = (S)-1-pyrroline-5-carboxylate + NADH + 2 H(+)</text>
        <dbReference type="Rhea" id="RHEA:14105"/>
        <dbReference type="ChEBI" id="CHEBI:15378"/>
        <dbReference type="ChEBI" id="CHEBI:17388"/>
        <dbReference type="ChEBI" id="CHEBI:57540"/>
        <dbReference type="ChEBI" id="CHEBI:57945"/>
        <dbReference type="ChEBI" id="CHEBI:60039"/>
        <dbReference type="EC" id="1.5.1.2"/>
    </reaction>
</comment>
<feature type="binding site" evidence="10">
    <location>
        <begin position="11"/>
        <end position="16"/>
    </location>
    <ligand>
        <name>NADP(+)</name>
        <dbReference type="ChEBI" id="CHEBI:58349"/>
    </ligand>
</feature>
<evidence type="ECO:0000256" key="5">
    <source>
        <dbReference type="ARBA" id="ARBA00022650"/>
    </source>
</evidence>
<evidence type="ECO:0000256" key="10">
    <source>
        <dbReference type="PIRSR" id="PIRSR000193-1"/>
    </source>
</evidence>
<dbReference type="HAMAP" id="MF_01925">
    <property type="entry name" value="P5C_reductase"/>
    <property type="match status" value="1"/>
</dbReference>
<feature type="domain" description="Pyrroline-5-carboxylate reductase dimerisation" evidence="13">
    <location>
        <begin position="162"/>
        <end position="265"/>
    </location>
</feature>
<dbReference type="NCBIfam" id="TIGR00112">
    <property type="entry name" value="proC"/>
    <property type="match status" value="1"/>
</dbReference>
<dbReference type="Proteomes" id="UP001303587">
    <property type="component" value="Chromosome"/>
</dbReference>
<keyword evidence="3 8" id="KW-0963">Cytoplasm</keyword>
<dbReference type="InterPro" id="IPR000304">
    <property type="entry name" value="Pyrroline-COOH_reductase"/>
</dbReference>
<comment type="subcellular location">
    <subcellularLocation>
        <location evidence="1 8">Cytoplasm</location>
    </subcellularLocation>
</comment>
<dbReference type="InterPro" id="IPR008927">
    <property type="entry name" value="6-PGluconate_DH-like_C_sf"/>
</dbReference>
<keyword evidence="5 8" id="KW-0641">Proline biosynthesis</keyword>
<dbReference type="InterPro" id="IPR053790">
    <property type="entry name" value="P5CR-like_CS"/>
</dbReference>
<name>A0AA96VFT6_9EURY</name>
<feature type="binding site" evidence="10">
    <location>
        <begin position="72"/>
        <end position="75"/>
    </location>
    <ligand>
        <name>NADP(+)</name>
        <dbReference type="ChEBI" id="CHEBI:58349"/>
    </ligand>
</feature>
<dbReference type="GO" id="GO:0005737">
    <property type="term" value="C:cytoplasm"/>
    <property type="evidence" value="ECO:0007669"/>
    <property type="project" value="UniProtKB-SubCell"/>
</dbReference>
<sequence>MKLNEQKIGFLGAGKMASAIIRGLLKSGIPKENIFAGEKYEPSAEIARKDFGIFVTADNADVVNRADILIIAVKPKDIAAALSTAGSLGKKLFISIAAGVTTASLEEMVGKEARVVRVMPNICATVLESATGICPGKNATKEDVDLAKAVFSTVGVAMEVPEDLLDAVTGLSGSGPAYIFPIIEAMADGGVYEGLDRKTAMILAAQTVIGAARMVIETGDHPAELKDMVCSPAGTTIVGIQTLEEYKIRAAFMNAVINGAEKSKEIGKKK</sequence>
<reference evidence="14 15" key="1">
    <citation type="submission" date="2023-07" db="EMBL/GenBank/DDBJ databases">
        <title>Closed genoem sequence of Methanosarcinaceae archaeon Ac7.</title>
        <authorList>
            <person name="Poehlein A."/>
            <person name="Protasov E."/>
            <person name="Platt K."/>
            <person name="Reeh H."/>
            <person name="Daniel R."/>
            <person name="Brune A."/>
        </authorList>
    </citation>
    <scope>NUCLEOTIDE SEQUENCE [LARGE SCALE GENOMIC DNA]</scope>
    <source>
        <strain evidence="14 15">Ac7</strain>
    </source>
</reference>
<dbReference type="Pfam" id="PF14748">
    <property type="entry name" value="P5CR_dimer"/>
    <property type="match status" value="1"/>
</dbReference>
<evidence type="ECO:0000256" key="3">
    <source>
        <dbReference type="ARBA" id="ARBA00022490"/>
    </source>
</evidence>
<keyword evidence="7 8" id="KW-0560">Oxidoreductase</keyword>
<evidence type="ECO:0000256" key="6">
    <source>
        <dbReference type="ARBA" id="ARBA00022857"/>
    </source>
</evidence>
<dbReference type="InterPro" id="IPR036291">
    <property type="entry name" value="NAD(P)-bd_dom_sf"/>
</dbReference>
<evidence type="ECO:0000256" key="1">
    <source>
        <dbReference type="ARBA" id="ARBA00004496"/>
    </source>
</evidence>
<keyword evidence="4 8" id="KW-0028">Amino-acid biosynthesis</keyword>
<accession>A0AA96VFT6</accession>
<protein>
    <recommendedName>
        <fullName evidence="8 9">Pyrroline-5-carboxylate reductase</fullName>
        <shortName evidence="8">P5C reductase</shortName>
        <shortName evidence="8">P5CR</shortName>
        <ecNumber evidence="8 9">1.5.1.2</ecNumber>
    </recommendedName>
    <alternativeName>
        <fullName evidence="8">PCA reductase</fullName>
    </alternativeName>
</protein>
<dbReference type="PIRSF" id="PIRSF000193">
    <property type="entry name" value="Pyrrol-5-carb_rd"/>
    <property type="match status" value="1"/>
</dbReference>
<dbReference type="RefSeq" id="WP_338102149.1">
    <property type="nucleotide sequence ID" value="NZ_CP131060.1"/>
</dbReference>
<evidence type="ECO:0000256" key="2">
    <source>
        <dbReference type="ARBA" id="ARBA00005525"/>
    </source>
</evidence>
<feature type="domain" description="Pyrroline-5-carboxylate reductase catalytic N-terminal" evidence="12">
    <location>
        <begin position="7"/>
        <end position="99"/>
    </location>
</feature>
<evidence type="ECO:0000256" key="8">
    <source>
        <dbReference type="HAMAP-Rule" id="MF_01925"/>
    </source>
</evidence>
<evidence type="ECO:0000313" key="14">
    <source>
        <dbReference type="EMBL" id="WNY25802.1"/>
    </source>
</evidence>
<comment type="similarity">
    <text evidence="2 8 11">Belongs to the pyrroline-5-carboxylate reductase family.</text>
</comment>
<evidence type="ECO:0000256" key="4">
    <source>
        <dbReference type="ARBA" id="ARBA00022605"/>
    </source>
</evidence>
<dbReference type="FunFam" id="3.40.50.720:FF:000190">
    <property type="entry name" value="Pyrroline-5-carboxylate reductase"/>
    <property type="match status" value="1"/>
</dbReference>
<dbReference type="EMBL" id="CP131060">
    <property type="protein sequence ID" value="WNY25802.1"/>
    <property type="molecule type" value="Genomic_DNA"/>
</dbReference>
<gene>
    <name evidence="8 14" type="primary">proC</name>
    <name evidence="14" type="ORF">MsAc7_13640</name>
</gene>
<organism evidence="14 15">
    <name type="scientific">Methanolapillus millepedarum</name>
    <dbReference type="NCBI Taxonomy" id="3028296"/>
    <lineage>
        <taxon>Archaea</taxon>
        <taxon>Methanobacteriati</taxon>
        <taxon>Methanobacteriota</taxon>
        <taxon>Stenosarchaea group</taxon>
        <taxon>Methanomicrobia</taxon>
        <taxon>Methanosarcinales</taxon>
        <taxon>Methanosarcinaceae</taxon>
        <taxon>Methanolapillus</taxon>
    </lineage>
</organism>
<dbReference type="Gene3D" id="3.40.50.720">
    <property type="entry name" value="NAD(P)-binding Rossmann-like Domain"/>
    <property type="match status" value="1"/>
</dbReference>
<comment type="catalytic activity">
    <reaction evidence="8 11">
        <text>L-proline + NADP(+) = (S)-1-pyrroline-5-carboxylate + NADPH + 2 H(+)</text>
        <dbReference type="Rhea" id="RHEA:14109"/>
        <dbReference type="ChEBI" id="CHEBI:15378"/>
        <dbReference type="ChEBI" id="CHEBI:17388"/>
        <dbReference type="ChEBI" id="CHEBI:57783"/>
        <dbReference type="ChEBI" id="CHEBI:58349"/>
        <dbReference type="ChEBI" id="CHEBI:60039"/>
        <dbReference type="EC" id="1.5.1.2"/>
    </reaction>
</comment>
<dbReference type="FunFam" id="1.10.3730.10:FF:000001">
    <property type="entry name" value="Pyrroline-5-carboxylate reductase"/>
    <property type="match status" value="1"/>
</dbReference>
<proteinExistence type="inferred from homology"/>
<evidence type="ECO:0000256" key="7">
    <source>
        <dbReference type="ARBA" id="ARBA00023002"/>
    </source>
</evidence>
<dbReference type="Pfam" id="PF03807">
    <property type="entry name" value="F420_oxidored"/>
    <property type="match status" value="1"/>
</dbReference>
<dbReference type="GeneID" id="89230464"/>